<sequence>MALEPKPGLVVRYDFLWKEEKQAGLDSGKDRPCAIVITSAERPDGTKDVLLCAITHSPPGRSEAGIKVPAAVAKHLGLDYEQSWIKTDQVNRLTWEKGRIPYGISQARKGEWSFGMIPRGLGQQVFDQVREKARNRTLLTVSRDE</sequence>
<dbReference type="Proteomes" id="UP000241229">
    <property type="component" value="Unassembled WGS sequence"/>
</dbReference>
<reference evidence="1 2" key="1">
    <citation type="submission" date="2018-03" db="EMBL/GenBank/DDBJ databases">
        <title>The draft genome of Mesorhizobium sp. 6GN-30.</title>
        <authorList>
            <person name="Liu L."/>
            <person name="Li L."/>
            <person name="Wang T."/>
            <person name="Zhang X."/>
            <person name="Liang L."/>
        </authorList>
    </citation>
    <scope>NUCLEOTIDE SEQUENCE [LARGE SCALE GENOMIC DNA]</scope>
    <source>
        <strain evidence="1 2">6GN30</strain>
    </source>
</reference>
<name>A0A2P7S2L9_9HYPH</name>
<dbReference type="EMBL" id="PXYK01000020">
    <property type="protein sequence ID" value="PSJ56709.1"/>
    <property type="molecule type" value="Genomic_DNA"/>
</dbReference>
<comment type="caution">
    <text evidence="1">The sequence shown here is derived from an EMBL/GenBank/DDBJ whole genome shotgun (WGS) entry which is preliminary data.</text>
</comment>
<dbReference type="RefSeq" id="WP_106773903.1">
    <property type="nucleotide sequence ID" value="NZ_PXYK01000020.1"/>
</dbReference>
<proteinExistence type="predicted"/>
<evidence type="ECO:0000313" key="1">
    <source>
        <dbReference type="EMBL" id="PSJ56709.1"/>
    </source>
</evidence>
<evidence type="ECO:0000313" key="2">
    <source>
        <dbReference type="Proteomes" id="UP000241229"/>
    </source>
</evidence>
<dbReference type="Pfam" id="PF02452">
    <property type="entry name" value="PemK_toxin"/>
    <property type="match status" value="1"/>
</dbReference>
<accession>A0A2P7S2L9</accession>
<dbReference type="OrthoDB" id="7432864at2"/>
<protein>
    <submittedName>
        <fullName evidence="1">Growth inhibitor PemK</fullName>
    </submittedName>
</protein>
<keyword evidence="2" id="KW-1185">Reference proteome</keyword>
<dbReference type="InterPro" id="IPR003477">
    <property type="entry name" value="PemK-like"/>
</dbReference>
<gene>
    <name evidence="1" type="ORF">C7I84_19570</name>
</gene>
<organism evidence="1 2">
    <name type="scientific">Kumtagia ephedrae</name>
    <dbReference type="NCBI Taxonomy" id="2116701"/>
    <lineage>
        <taxon>Bacteria</taxon>
        <taxon>Pseudomonadati</taxon>
        <taxon>Pseudomonadota</taxon>
        <taxon>Alphaproteobacteria</taxon>
        <taxon>Hyphomicrobiales</taxon>
        <taxon>Phyllobacteriaceae</taxon>
        <taxon>Kumtagia</taxon>
    </lineage>
</organism>
<dbReference type="AlphaFoldDB" id="A0A2P7S2L9"/>